<keyword evidence="12" id="KW-0328">Glycosyltransferase</keyword>
<dbReference type="Pfam" id="PF04095">
    <property type="entry name" value="NAPRTase"/>
    <property type="match status" value="1"/>
</dbReference>
<dbReference type="RefSeq" id="WP_145194075.1">
    <property type="nucleotide sequence ID" value="NZ_CP036434.1"/>
</dbReference>
<dbReference type="GO" id="GO:0005829">
    <property type="term" value="C:cytosol"/>
    <property type="evidence" value="ECO:0007669"/>
    <property type="project" value="TreeGrafter"/>
</dbReference>
<dbReference type="PIRSF" id="PIRSF000484">
    <property type="entry name" value="NAPRT"/>
    <property type="match status" value="1"/>
</dbReference>
<organism evidence="12 13">
    <name type="scientific">Saltatorellus ferox</name>
    <dbReference type="NCBI Taxonomy" id="2528018"/>
    <lineage>
        <taxon>Bacteria</taxon>
        <taxon>Pseudomonadati</taxon>
        <taxon>Planctomycetota</taxon>
        <taxon>Planctomycetia</taxon>
        <taxon>Planctomycetia incertae sedis</taxon>
        <taxon>Saltatorellus</taxon>
    </lineage>
</organism>
<dbReference type="InterPro" id="IPR041525">
    <property type="entry name" value="N/Namide_PRibTrfase"/>
</dbReference>
<comment type="function">
    <text evidence="9">Catalyzes the first step in the biosynthesis of NAD from nicotinic acid, the ATP-dependent synthesis of beta-nicotinate D-ribonucleotide from nicotinate and 5-phospho-D-ribose 1-phosphate.</text>
</comment>
<dbReference type="NCBIfam" id="NF009131">
    <property type="entry name" value="PRK12484.1"/>
    <property type="match status" value="1"/>
</dbReference>
<dbReference type="InterPro" id="IPR006405">
    <property type="entry name" value="Nic_PRibTrfase_pncB"/>
</dbReference>
<dbReference type="EMBL" id="CP036434">
    <property type="protein sequence ID" value="QDV04621.1"/>
    <property type="molecule type" value="Genomic_DNA"/>
</dbReference>
<dbReference type="GO" id="GO:0004516">
    <property type="term" value="F:nicotinate phosphoribosyltransferase activity"/>
    <property type="evidence" value="ECO:0007669"/>
    <property type="project" value="UniProtKB-UniRule"/>
</dbReference>
<evidence type="ECO:0000256" key="6">
    <source>
        <dbReference type="ARBA" id="ARBA00022642"/>
    </source>
</evidence>
<protein>
    <recommendedName>
        <fullName evidence="3 9">Nicotinate phosphoribosyltransferase</fullName>
        <ecNumber evidence="3 9">6.3.4.21</ecNumber>
    </recommendedName>
</protein>
<dbReference type="PANTHER" id="PTHR11098:SF1">
    <property type="entry name" value="NICOTINATE PHOSPHORIBOSYLTRANSFERASE"/>
    <property type="match status" value="1"/>
</dbReference>
<dbReference type="OrthoDB" id="9770610at2"/>
<evidence type="ECO:0000256" key="3">
    <source>
        <dbReference type="ARBA" id="ARBA00013236"/>
    </source>
</evidence>
<comment type="pathway">
    <text evidence="1 9">Cofactor biosynthesis; NAD(+) biosynthesis; nicotinate D-ribonucleotide from nicotinate: step 1/1.</text>
</comment>
<feature type="domain" description="Nicotinate/nicotinamide phosphoribosyltransferase" evidence="10">
    <location>
        <begin position="171"/>
        <end position="361"/>
    </location>
</feature>
<dbReference type="FunFam" id="3.20.20.70:FF:000076">
    <property type="entry name" value="Nicotinate phosphoribosyltransferase"/>
    <property type="match status" value="1"/>
</dbReference>
<dbReference type="Gene3D" id="3.20.20.70">
    <property type="entry name" value="Aldolase class I"/>
    <property type="match status" value="1"/>
</dbReference>
<dbReference type="InterPro" id="IPR040727">
    <property type="entry name" value="NAPRTase_N"/>
</dbReference>
<keyword evidence="5 9" id="KW-0436">Ligase</keyword>
<reference evidence="12 13" key="1">
    <citation type="submission" date="2019-02" db="EMBL/GenBank/DDBJ databases">
        <title>Deep-cultivation of Planctomycetes and their phenomic and genomic characterization uncovers novel biology.</title>
        <authorList>
            <person name="Wiegand S."/>
            <person name="Jogler M."/>
            <person name="Boedeker C."/>
            <person name="Pinto D."/>
            <person name="Vollmers J."/>
            <person name="Rivas-Marin E."/>
            <person name="Kohn T."/>
            <person name="Peeters S.H."/>
            <person name="Heuer A."/>
            <person name="Rast P."/>
            <person name="Oberbeckmann S."/>
            <person name="Bunk B."/>
            <person name="Jeske O."/>
            <person name="Meyerdierks A."/>
            <person name="Storesund J.E."/>
            <person name="Kallscheuer N."/>
            <person name="Luecker S."/>
            <person name="Lage O.M."/>
            <person name="Pohl T."/>
            <person name="Merkel B.J."/>
            <person name="Hornburger P."/>
            <person name="Mueller R.-W."/>
            <person name="Bruemmer F."/>
            <person name="Labrenz M."/>
            <person name="Spormann A.M."/>
            <person name="Op den Camp H."/>
            <person name="Overmann J."/>
            <person name="Amann R."/>
            <person name="Jetten M.S.M."/>
            <person name="Mascher T."/>
            <person name="Medema M.H."/>
            <person name="Devos D.P."/>
            <person name="Kaster A.-K."/>
            <person name="Ovreas L."/>
            <person name="Rohde M."/>
            <person name="Galperin M.Y."/>
            <person name="Jogler C."/>
        </authorList>
    </citation>
    <scope>NUCLEOTIDE SEQUENCE [LARGE SCALE GENOMIC DNA]</scope>
    <source>
        <strain evidence="12 13">Poly30</strain>
    </source>
</reference>
<evidence type="ECO:0000256" key="7">
    <source>
        <dbReference type="ARBA" id="ARBA00022679"/>
    </source>
</evidence>
<proteinExistence type="inferred from homology"/>
<dbReference type="PANTHER" id="PTHR11098">
    <property type="entry name" value="NICOTINATE PHOSPHORIBOSYLTRANSFERASE"/>
    <property type="match status" value="1"/>
</dbReference>
<evidence type="ECO:0000256" key="1">
    <source>
        <dbReference type="ARBA" id="ARBA00004952"/>
    </source>
</evidence>
<dbReference type="NCBIfam" id="TIGR01513">
    <property type="entry name" value="NAPRTase_put"/>
    <property type="match status" value="1"/>
</dbReference>
<evidence type="ECO:0000259" key="11">
    <source>
        <dbReference type="Pfam" id="PF17767"/>
    </source>
</evidence>
<dbReference type="AlphaFoldDB" id="A0A518EKP7"/>
<evidence type="ECO:0000256" key="9">
    <source>
        <dbReference type="RuleBase" id="RU365100"/>
    </source>
</evidence>
<accession>A0A518EKP7</accession>
<keyword evidence="4" id="KW-0597">Phosphoprotein</keyword>
<dbReference type="CDD" id="cd01570">
    <property type="entry name" value="NAPRTase_A"/>
    <property type="match status" value="1"/>
</dbReference>
<dbReference type="Pfam" id="PF17767">
    <property type="entry name" value="NAPRTase_N"/>
    <property type="match status" value="1"/>
</dbReference>
<gene>
    <name evidence="12" type="primary">pncB2</name>
    <name evidence="12" type="ORF">Poly30_01120</name>
</gene>
<dbReference type="UniPathway" id="UPA00253">
    <property type="reaction ID" value="UER00457"/>
</dbReference>
<dbReference type="GO" id="GO:0034355">
    <property type="term" value="P:NAD+ biosynthetic process via the salvage pathway"/>
    <property type="evidence" value="ECO:0007669"/>
    <property type="project" value="UniProtKB-ARBA"/>
</dbReference>
<comment type="PTM">
    <text evidence="9">Transiently phosphorylated on a His residue during the reaction cycle. Phosphorylation strongly increases the affinity for substrates and increases the rate of nicotinate D-ribonucleotide production. Dephosphorylation regenerates the low-affinity form of the enzyme, leading to product release.</text>
</comment>
<evidence type="ECO:0000256" key="4">
    <source>
        <dbReference type="ARBA" id="ARBA00022553"/>
    </source>
</evidence>
<keyword evidence="6 9" id="KW-0662">Pyridine nucleotide biosynthesis</keyword>
<dbReference type="GO" id="GO:0047280">
    <property type="term" value="F:nicotinamide phosphoribosyltransferase activity"/>
    <property type="evidence" value="ECO:0007669"/>
    <property type="project" value="UniProtKB-ARBA"/>
</dbReference>
<dbReference type="SUPFAM" id="SSF51690">
    <property type="entry name" value="Nicotinate/Quinolinate PRTase C-terminal domain-like"/>
    <property type="match status" value="1"/>
</dbReference>
<evidence type="ECO:0000313" key="13">
    <source>
        <dbReference type="Proteomes" id="UP000320390"/>
    </source>
</evidence>
<dbReference type="Gene3D" id="3.20.140.10">
    <property type="entry name" value="nicotinate phosphoribosyltransferase"/>
    <property type="match status" value="1"/>
</dbReference>
<evidence type="ECO:0000259" key="10">
    <source>
        <dbReference type="Pfam" id="PF04095"/>
    </source>
</evidence>
<keyword evidence="7 9" id="KW-0808">Transferase</keyword>
<evidence type="ECO:0000256" key="8">
    <source>
        <dbReference type="ARBA" id="ARBA00048668"/>
    </source>
</evidence>
<keyword evidence="13" id="KW-1185">Reference proteome</keyword>
<dbReference type="InterPro" id="IPR013785">
    <property type="entry name" value="Aldolase_TIM"/>
</dbReference>
<evidence type="ECO:0000313" key="12">
    <source>
        <dbReference type="EMBL" id="QDV04621.1"/>
    </source>
</evidence>
<dbReference type="Proteomes" id="UP000320390">
    <property type="component" value="Chromosome"/>
</dbReference>
<dbReference type="SUPFAM" id="SSF54675">
    <property type="entry name" value="Nicotinate/Quinolinate PRTase N-terminal domain-like"/>
    <property type="match status" value="1"/>
</dbReference>
<dbReference type="InterPro" id="IPR036068">
    <property type="entry name" value="Nicotinate_pribotase-like_C"/>
</dbReference>
<dbReference type="InterPro" id="IPR007229">
    <property type="entry name" value="Nic_PRibTrfase-Fam"/>
</dbReference>
<evidence type="ECO:0000256" key="5">
    <source>
        <dbReference type="ARBA" id="ARBA00022598"/>
    </source>
</evidence>
<comment type="similarity">
    <text evidence="2 9">Belongs to the NAPRTase family.</text>
</comment>
<comment type="catalytic activity">
    <reaction evidence="8 9">
        <text>5-phospho-alpha-D-ribose 1-diphosphate + nicotinate + ATP + H2O = nicotinate beta-D-ribonucleotide + ADP + phosphate + diphosphate</text>
        <dbReference type="Rhea" id="RHEA:36163"/>
        <dbReference type="ChEBI" id="CHEBI:15377"/>
        <dbReference type="ChEBI" id="CHEBI:30616"/>
        <dbReference type="ChEBI" id="CHEBI:32544"/>
        <dbReference type="ChEBI" id="CHEBI:33019"/>
        <dbReference type="ChEBI" id="CHEBI:43474"/>
        <dbReference type="ChEBI" id="CHEBI:57502"/>
        <dbReference type="ChEBI" id="CHEBI:58017"/>
        <dbReference type="ChEBI" id="CHEBI:456216"/>
        <dbReference type="EC" id="6.3.4.21"/>
    </reaction>
</comment>
<name>A0A518EKP7_9BACT</name>
<feature type="domain" description="Nicotinate phosphoribosyltransferase N-terminal" evidence="11">
    <location>
        <begin position="19"/>
        <end position="149"/>
    </location>
</feature>
<sequence length="493" mass="52510">MKQSQPAGHQPEGGLSEALLTDLYQLTMARGHWKAGRLDAEGSFLLSFRRAPFGGTWALASGVAEAIETLASLRFSEADLDALAALPGPGGSSLFEAEFLDVLRRMEGFDLDVDAVADGTVCLPGVPMVRVTGPLWQAQLVETFLLNRIGFETLVATKAARIVRAAADAAVLEFGARRAQGPDASIRSARASWVGGVAGTSNVLAGARLGIPVKGTHAHSWVQSFAGSGDAHETERQAFEAFAESMPDGCVLLVDTYDTRAGIENAIEVARGLRARGHGLSGIRLDSGDLVELSVHARKALSGAGFPDVKIVASDDLDERKIMELRARGAEIDVYGVGTRLVTGGEQAALGVVYKLSAVRENADEPWRPVMKLSSTVAKRSLPGHVEVQRVVRDGMLVGDFLSAATDDLSQIQGDREHLLRPAVRSGDIAPDYPLDLKSARERARAELARLPEGAFDLDAPEEIPVELSSELSLLQAQLIERATPAAAPIHQR</sequence>
<evidence type="ECO:0000256" key="2">
    <source>
        <dbReference type="ARBA" id="ARBA00010897"/>
    </source>
</evidence>
<dbReference type="EC" id="6.3.4.21" evidence="3 9"/>